<gene>
    <name evidence="3" type="ORF">PIG85_08075</name>
</gene>
<protein>
    <recommendedName>
        <fullName evidence="5">Lipoprotein</fullName>
    </recommendedName>
</protein>
<organism evidence="3 4">
    <name type="scientific">Winkia neuii subsp. anitrata</name>
    <dbReference type="NCBI Taxonomy" id="29318"/>
    <lineage>
        <taxon>Bacteria</taxon>
        <taxon>Bacillati</taxon>
        <taxon>Actinomycetota</taxon>
        <taxon>Actinomycetes</taxon>
        <taxon>Actinomycetales</taxon>
        <taxon>Actinomycetaceae</taxon>
        <taxon>Winkia</taxon>
    </lineage>
</organism>
<name>A0AB38XMM9_9ACTO</name>
<dbReference type="KEGG" id="wne:PIG85_08075"/>
<keyword evidence="2" id="KW-0732">Signal</keyword>
<feature type="region of interest" description="Disordered" evidence="1">
    <location>
        <begin position="142"/>
        <end position="170"/>
    </location>
</feature>
<dbReference type="RefSeq" id="WP_070425068.1">
    <property type="nucleotide sequence ID" value="NZ_CP116394.1"/>
</dbReference>
<evidence type="ECO:0000313" key="3">
    <source>
        <dbReference type="EMBL" id="WCE45600.1"/>
    </source>
</evidence>
<evidence type="ECO:0000256" key="1">
    <source>
        <dbReference type="SAM" id="MobiDB-lite"/>
    </source>
</evidence>
<reference evidence="3" key="1">
    <citation type="submission" date="2023-01" db="EMBL/GenBank/DDBJ databases">
        <title>Comparative Genomic Analysis of the Clinically-Derived Winkia Strain NY0527 Provides Evidence into the Taxonomic Reassignment of Winkia neuii and Characterizes Their Virulence Traits.</title>
        <authorList>
            <person name="Cai X."/>
            <person name="Peng Y."/>
            <person name="Li M."/>
            <person name="Qiu Y."/>
            <person name="Wang Y."/>
            <person name="Xu L."/>
            <person name="Hou Q."/>
        </authorList>
    </citation>
    <scope>NUCLEOTIDE SEQUENCE</scope>
    <source>
        <strain evidence="3">NY0527</strain>
    </source>
</reference>
<feature type="signal peptide" evidence="2">
    <location>
        <begin position="1"/>
        <end position="22"/>
    </location>
</feature>
<dbReference type="EMBL" id="CP116394">
    <property type="protein sequence ID" value="WCE45600.1"/>
    <property type="molecule type" value="Genomic_DNA"/>
</dbReference>
<dbReference type="Proteomes" id="UP001211044">
    <property type="component" value="Chromosome"/>
</dbReference>
<sequence>MKLSKFLALGAGAALALSACSAHPGAALTIDGKQYSDAQISQTAQQLSELTGQKLNNLYVAQFLSISPGVQDVVKQQKLPATDSQIRSQIAKQQQAGQLKKMDVSDLSVRFLQTMTVMNGLGQKSGLVFDSNAKHDVSLSPRYGKMRSDGRPGNALPANVVTAPNMGAAQ</sequence>
<accession>A0AB38XMM9</accession>
<proteinExistence type="predicted"/>
<feature type="chain" id="PRO_5044233744" description="Lipoprotein" evidence="2">
    <location>
        <begin position="23"/>
        <end position="170"/>
    </location>
</feature>
<dbReference type="PROSITE" id="PS51257">
    <property type="entry name" value="PROKAR_LIPOPROTEIN"/>
    <property type="match status" value="1"/>
</dbReference>
<dbReference type="AlphaFoldDB" id="A0AB38XMM9"/>
<evidence type="ECO:0008006" key="5">
    <source>
        <dbReference type="Google" id="ProtNLM"/>
    </source>
</evidence>
<evidence type="ECO:0000256" key="2">
    <source>
        <dbReference type="SAM" id="SignalP"/>
    </source>
</evidence>
<evidence type="ECO:0000313" key="4">
    <source>
        <dbReference type="Proteomes" id="UP001211044"/>
    </source>
</evidence>